<name>A0A3N2Q016_SODAK</name>
<evidence type="ECO:0000256" key="1">
    <source>
        <dbReference type="SAM" id="SignalP"/>
    </source>
</evidence>
<dbReference type="AlphaFoldDB" id="A0A3N2Q016"/>
<feature type="chain" id="PRO_5018100118" evidence="1">
    <location>
        <begin position="27"/>
        <end position="175"/>
    </location>
</feature>
<dbReference type="EMBL" id="ML119053">
    <property type="protein sequence ID" value="ROT39955.1"/>
    <property type="molecule type" value="Genomic_DNA"/>
</dbReference>
<protein>
    <submittedName>
        <fullName evidence="2">Uncharacterized protein</fullName>
    </submittedName>
</protein>
<proteinExistence type="predicted"/>
<dbReference type="RefSeq" id="XP_028467761.1">
    <property type="nucleotide sequence ID" value="XM_028614094.1"/>
</dbReference>
<dbReference type="GeneID" id="39582572"/>
<dbReference type="Proteomes" id="UP000272025">
    <property type="component" value="Unassembled WGS sequence"/>
</dbReference>
<gene>
    <name evidence="2" type="ORF">SODALDRAFT_358378</name>
</gene>
<keyword evidence="1" id="KW-0732">Signal</keyword>
<feature type="signal peptide" evidence="1">
    <location>
        <begin position="1"/>
        <end position="26"/>
    </location>
</feature>
<reference evidence="2 3" key="1">
    <citation type="journal article" date="2018" name="Mol. Ecol.">
        <title>The obligate alkalophilic soda-lake fungus Sodiomyces alkalinus has shifted to a protein diet.</title>
        <authorList>
            <person name="Grum-Grzhimaylo A.A."/>
            <person name="Falkoski D.L."/>
            <person name="van den Heuvel J."/>
            <person name="Valero-Jimenez C.A."/>
            <person name="Min B."/>
            <person name="Choi I.G."/>
            <person name="Lipzen A."/>
            <person name="Daum C.G."/>
            <person name="Aanen D.K."/>
            <person name="Tsang A."/>
            <person name="Henrissat B."/>
            <person name="Bilanenko E.N."/>
            <person name="de Vries R.P."/>
            <person name="van Kan J.A.L."/>
            <person name="Grigoriev I.V."/>
            <person name="Debets A.J.M."/>
        </authorList>
    </citation>
    <scope>NUCLEOTIDE SEQUENCE [LARGE SCALE GENOMIC DNA]</scope>
    <source>
        <strain evidence="2 3">F11</strain>
    </source>
</reference>
<evidence type="ECO:0000313" key="3">
    <source>
        <dbReference type="Proteomes" id="UP000272025"/>
    </source>
</evidence>
<organism evidence="2 3">
    <name type="scientific">Sodiomyces alkalinus (strain CBS 110278 / VKM F-3762 / F11)</name>
    <name type="common">Alkaliphilic filamentous fungus</name>
    <dbReference type="NCBI Taxonomy" id="1314773"/>
    <lineage>
        <taxon>Eukaryota</taxon>
        <taxon>Fungi</taxon>
        <taxon>Dikarya</taxon>
        <taxon>Ascomycota</taxon>
        <taxon>Pezizomycotina</taxon>
        <taxon>Sordariomycetes</taxon>
        <taxon>Hypocreomycetidae</taxon>
        <taxon>Glomerellales</taxon>
        <taxon>Plectosphaerellaceae</taxon>
        <taxon>Sodiomyces</taxon>
    </lineage>
</organism>
<evidence type="ECO:0000313" key="2">
    <source>
        <dbReference type="EMBL" id="ROT39955.1"/>
    </source>
</evidence>
<keyword evidence="3" id="KW-1185">Reference proteome</keyword>
<sequence length="175" mass="19900">MNQLSMGLLSASVLNIMFFLSGYCSSNCRTPIAPDVGATNCQDEPRDEKLPKWFNFLYSGTWGKNETFLANYVIGQAGTRIIVETVPLANFRANSHRNAKFHVRRSLSRLECFFLLSRSVTAPNPGRKEICHILDVIRFTVESPRQYGEVRDWQNKLCGIVALLPPRECSKGWKR</sequence>
<accession>A0A3N2Q016</accession>